<feature type="transmembrane region" description="Helical" evidence="7">
    <location>
        <begin position="241"/>
        <end position="259"/>
    </location>
</feature>
<evidence type="ECO:0000256" key="2">
    <source>
        <dbReference type="ARBA" id="ARBA00008821"/>
    </source>
</evidence>
<dbReference type="AlphaFoldDB" id="A0A9X2PBK2"/>
<keyword evidence="5 7" id="KW-1133">Transmembrane helix</keyword>
<feature type="transmembrane region" description="Helical" evidence="7">
    <location>
        <begin position="408"/>
        <end position="431"/>
    </location>
</feature>
<evidence type="ECO:0000256" key="3">
    <source>
        <dbReference type="ARBA" id="ARBA00022448"/>
    </source>
</evidence>
<feature type="transmembrane region" description="Helical" evidence="7">
    <location>
        <begin position="323"/>
        <end position="345"/>
    </location>
</feature>
<dbReference type="GO" id="GO:0005886">
    <property type="term" value="C:plasma membrane"/>
    <property type="evidence" value="ECO:0007669"/>
    <property type="project" value="TreeGrafter"/>
</dbReference>
<evidence type="ECO:0000256" key="5">
    <source>
        <dbReference type="ARBA" id="ARBA00022989"/>
    </source>
</evidence>
<dbReference type="NCBIfam" id="NF037981">
    <property type="entry name" value="NCS2_1"/>
    <property type="match status" value="1"/>
</dbReference>
<dbReference type="EMBL" id="JANTHZ010000004">
    <property type="protein sequence ID" value="MCS0495626.1"/>
    <property type="molecule type" value="Genomic_DNA"/>
</dbReference>
<comment type="caution">
    <text evidence="8">The sequence shown here is derived from an EMBL/GenBank/DDBJ whole genome shotgun (WGS) entry which is preliminary data.</text>
</comment>
<keyword evidence="9" id="KW-1185">Reference proteome</keyword>
<feature type="transmembrane region" description="Helical" evidence="7">
    <location>
        <begin position="172"/>
        <end position="190"/>
    </location>
</feature>
<feature type="transmembrane region" description="Helical" evidence="7">
    <location>
        <begin position="107"/>
        <end position="126"/>
    </location>
</feature>
<keyword evidence="6 7" id="KW-0472">Membrane</keyword>
<feature type="transmembrane region" description="Helical" evidence="7">
    <location>
        <begin position="50"/>
        <end position="74"/>
    </location>
</feature>
<dbReference type="Proteomes" id="UP001151088">
    <property type="component" value="Unassembled WGS sequence"/>
</dbReference>
<evidence type="ECO:0000256" key="1">
    <source>
        <dbReference type="ARBA" id="ARBA00004141"/>
    </source>
</evidence>
<feature type="transmembrane region" description="Helical" evidence="7">
    <location>
        <begin position="351"/>
        <end position="371"/>
    </location>
</feature>
<evidence type="ECO:0000313" key="8">
    <source>
        <dbReference type="EMBL" id="MCS0495626.1"/>
    </source>
</evidence>
<feature type="transmembrane region" description="Helical" evidence="7">
    <location>
        <begin position="138"/>
        <end position="160"/>
    </location>
</feature>
<accession>A0A9X2PBK2</accession>
<dbReference type="InterPro" id="IPR006043">
    <property type="entry name" value="NCS2"/>
</dbReference>
<sequence length="565" mass="59115">MTARYDLLSRPPPSVLLAAVAQHMGLMAVTLVFPLLVAQTAGVGQAVQVHYLQLSMLAMGLATLAQAWGGVLFGRARIGSGFLLPAVFTAAYLPAALAAARSGGLEAVAGLTIAAGLTEIVLSRFIGRLRPYLPVEIVGLTVLMIGIILGIVALKLMLGYDRSQPLAVTETGPALAALAIMVALAIWGGARLRSMAVLVGLAAGIGLHMGYGFAAGDAHLNVPVIVPELFTWPLVTPHFEAALLPGFLVGALACTLRAFGDMVASQKVNDRDWKRPDYANIEAGVLADGIGTLIAGVIGTMGLNTYSASVGLSVATEVLARRVAIGVGIGWIVLAFLPRAAGVLIAIPQGVLGAALLFASTYVVLSGMSILGQRLLDARRTLAVGLSFFLGISFDEMPGFYADHLPPALHPLITSSLVLALLTALVLNALFRIGTRKRHRLSWQPAAGVAPLLQFLADAGSQDGARGTAVLRLSQIAEEFAEAAPQLADDRMEVATRFDEYTLELAFSWHGRPLTGGAAPSLDETADEDAIMNGVALALMTRLADRLTTRSHAGGQHELVCQVEQ</sequence>
<proteinExistence type="inferred from homology"/>
<feature type="transmembrane region" description="Helical" evidence="7">
    <location>
        <begin position="81"/>
        <end position="101"/>
    </location>
</feature>
<comment type="similarity">
    <text evidence="2">Belongs to the nucleobase:cation symporter-2 (NCS2) (TC 2.A.40) family.</text>
</comment>
<evidence type="ECO:0000256" key="7">
    <source>
        <dbReference type="SAM" id="Phobius"/>
    </source>
</evidence>
<gene>
    <name evidence="8" type="ORF">NVS89_11000</name>
</gene>
<name>A0A9X2PBK2_9HYPH</name>
<organism evidence="8 9">
    <name type="scientific">Ancylobacter mangrovi</name>
    <dbReference type="NCBI Taxonomy" id="2972472"/>
    <lineage>
        <taxon>Bacteria</taxon>
        <taxon>Pseudomonadati</taxon>
        <taxon>Pseudomonadota</taxon>
        <taxon>Alphaproteobacteria</taxon>
        <taxon>Hyphomicrobiales</taxon>
        <taxon>Xanthobacteraceae</taxon>
        <taxon>Ancylobacter</taxon>
    </lineage>
</organism>
<dbReference type="RefSeq" id="WP_258732786.1">
    <property type="nucleotide sequence ID" value="NZ_JANTHZ010000004.1"/>
</dbReference>
<feature type="transmembrane region" description="Helical" evidence="7">
    <location>
        <begin position="15"/>
        <end position="38"/>
    </location>
</feature>
<evidence type="ECO:0000256" key="6">
    <source>
        <dbReference type="ARBA" id="ARBA00023136"/>
    </source>
</evidence>
<comment type="subcellular location">
    <subcellularLocation>
        <location evidence="1">Membrane</location>
        <topology evidence="1">Multi-pass membrane protein</topology>
    </subcellularLocation>
</comment>
<reference evidence="8" key="1">
    <citation type="submission" date="2022-08" db="EMBL/GenBank/DDBJ databases">
        <authorList>
            <person name="Li F."/>
        </authorList>
    </citation>
    <scope>NUCLEOTIDE SEQUENCE</scope>
    <source>
        <strain evidence="8">MQZ15Z-1</strain>
    </source>
</reference>
<protein>
    <submittedName>
        <fullName evidence="8">Purine/pyrimidine permease</fullName>
    </submittedName>
</protein>
<keyword evidence="4 7" id="KW-0812">Transmembrane</keyword>
<evidence type="ECO:0000313" key="9">
    <source>
        <dbReference type="Proteomes" id="UP001151088"/>
    </source>
</evidence>
<dbReference type="Pfam" id="PF00860">
    <property type="entry name" value="Xan_ur_permease"/>
    <property type="match status" value="1"/>
</dbReference>
<keyword evidence="3" id="KW-0813">Transport</keyword>
<evidence type="ECO:0000256" key="4">
    <source>
        <dbReference type="ARBA" id="ARBA00022692"/>
    </source>
</evidence>
<dbReference type="PANTHER" id="PTHR42810">
    <property type="entry name" value="PURINE PERMEASE C1399.01C-RELATED"/>
    <property type="match status" value="1"/>
</dbReference>
<feature type="transmembrane region" description="Helical" evidence="7">
    <location>
        <begin position="197"/>
        <end position="214"/>
    </location>
</feature>
<dbReference type="PANTHER" id="PTHR42810:SF4">
    <property type="entry name" value="URIC ACID TRANSPORTER UACT"/>
    <property type="match status" value="1"/>
</dbReference>
<dbReference type="GO" id="GO:0042907">
    <property type="term" value="F:xanthine transmembrane transporter activity"/>
    <property type="evidence" value="ECO:0007669"/>
    <property type="project" value="TreeGrafter"/>
</dbReference>